<evidence type="ECO:0000313" key="3">
    <source>
        <dbReference type="Proteomes" id="UP000246464"/>
    </source>
</evidence>
<gene>
    <name evidence="2" type="ORF">SMAX5B_002133</name>
</gene>
<name>A0A2U9AV30_SCOMX</name>
<dbReference type="Proteomes" id="UP000246464">
    <property type="component" value="Chromosome 1"/>
</dbReference>
<proteinExistence type="predicted"/>
<feature type="compositionally biased region" description="Basic and acidic residues" evidence="1">
    <location>
        <begin position="1"/>
        <end position="16"/>
    </location>
</feature>
<feature type="region of interest" description="Disordered" evidence="1">
    <location>
        <begin position="1"/>
        <end position="91"/>
    </location>
</feature>
<protein>
    <submittedName>
        <fullName evidence="2">Uncharacterized protein</fullName>
    </submittedName>
</protein>
<accession>A0A2U9AV30</accession>
<dbReference type="AlphaFoldDB" id="A0A2U9AV30"/>
<evidence type="ECO:0000313" key="2">
    <source>
        <dbReference type="EMBL" id="AWO95513.1"/>
    </source>
</evidence>
<dbReference type="EMBL" id="CP026243">
    <property type="protein sequence ID" value="AWO95513.1"/>
    <property type="molecule type" value="Genomic_DNA"/>
</dbReference>
<reference evidence="2 3" key="1">
    <citation type="submission" date="2017-12" db="EMBL/GenBank/DDBJ databases">
        <title>Integrating genomic resources of turbot (Scophthalmus maximus) in depth evaluation of genetic and physical mapping variation across individuals.</title>
        <authorList>
            <person name="Martinez P."/>
        </authorList>
    </citation>
    <scope>NUCLEOTIDE SEQUENCE [LARGE SCALE GENOMIC DNA]</scope>
</reference>
<sequence length="91" mass="10233">MRKAPEDEREWKRCHSDTLLTDESRAVSGAEPEQRSGRMGKKQKKSGEDRYQIHPVPIHSTSPHAHPAVPNPPPRQNPSDRPAVPLRSLLA</sequence>
<keyword evidence="3" id="KW-1185">Reference proteome</keyword>
<evidence type="ECO:0000256" key="1">
    <source>
        <dbReference type="SAM" id="MobiDB-lite"/>
    </source>
</evidence>
<organism evidence="2 3">
    <name type="scientific">Scophthalmus maximus</name>
    <name type="common">Turbot</name>
    <name type="synonym">Psetta maxima</name>
    <dbReference type="NCBI Taxonomy" id="52904"/>
    <lineage>
        <taxon>Eukaryota</taxon>
        <taxon>Metazoa</taxon>
        <taxon>Chordata</taxon>
        <taxon>Craniata</taxon>
        <taxon>Vertebrata</taxon>
        <taxon>Euteleostomi</taxon>
        <taxon>Actinopterygii</taxon>
        <taxon>Neopterygii</taxon>
        <taxon>Teleostei</taxon>
        <taxon>Neoteleostei</taxon>
        <taxon>Acanthomorphata</taxon>
        <taxon>Carangaria</taxon>
        <taxon>Pleuronectiformes</taxon>
        <taxon>Pleuronectoidei</taxon>
        <taxon>Scophthalmidae</taxon>
        <taxon>Scophthalmus</taxon>
    </lineage>
</organism>